<evidence type="ECO:0000313" key="3">
    <source>
        <dbReference type="Proteomes" id="UP001596292"/>
    </source>
</evidence>
<organism evidence="2 3">
    <name type="scientific">Methylobacterium komagatae</name>
    <dbReference type="NCBI Taxonomy" id="374425"/>
    <lineage>
        <taxon>Bacteria</taxon>
        <taxon>Pseudomonadati</taxon>
        <taxon>Pseudomonadota</taxon>
        <taxon>Alphaproteobacteria</taxon>
        <taxon>Hyphomicrobiales</taxon>
        <taxon>Methylobacteriaceae</taxon>
        <taxon>Methylobacterium</taxon>
    </lineage>
</organism>
<evidence type="ECO:0000313" key="2">
    <source>
        <dbReference type="EMBL" id="MFC6789308.1"/>
    </source>
</evidence>
<reference evidence="3" key="1">
    <citation type="journal article" date="2019" name="Int. J. Syst. Evol. Microbiol.">
        <title>The Global Catalogue of Microorganisms (GCM) 10K type strain sequencing project: providing services to taxonomists for standard genome sequencing and annotation.</title>
        <authorList>
            <consortium name="The Broad Institute Genomics Platform"/>
            <consortium name="The Broad Institute Genome Sequencing Center for Infectious Disease"/>
            <person name="Wu L."/>
            <person name="Ma J."/>
        </authorList>
    </citation>
    <scope>NUCLEOTIDE SEQUENCE [LARGE SCALE GENOMIC DNA]</scope>
    <source>
        <strain evidence="3">CCUG 48316</strain>
    </source>
</reference>
<accession>A0ABW2BFZ4</accession>
<dbReference type="CDD" id="cd00093">
    <property type="entry name" value="HTH_XRE"/>
    <property type="match status" value="1"/>
</dbReference>
<dbReference type="EMBL" id="JBHSWN010000001">
    <property type="protein sequence ID" value="MFC6789308.1"/>
    <property type="molecule type" value="Genomic_DNA"/>
</dbReference>
<dbReference type="Gene3D" id="1.10.260.40">
    <property type="entry name" value="lambda repressor-like DNA-binding domains"/>
    <property type="match status" value="1"/>
</dbReference>
<dbReference type="Pfam" id="PF01381">
    <property type="entry name" value="HTH_3"/>
    <property type="match status" value="1"/>
</dbReference>
<evidence type="ECO:0000259" key="1">
    <source>
        <dbReference type="PROSITE" id="PS50943"/>
    </source>
</evidence>
<dbReference type="InterPro" id="IPR001387">
    <property type="entry name" value="Cro/C1-type_HTH"/>
</dbReference>
<dbReference type="InterPro" id="IPR010982">
    <property type="entry name" value="Lambda_DNA-bd_dom_sf"/>
</dbReference>
<dbReference type="Proteomes" id="UP001596292">
    <property type="component" value="Unassembled WGS sequence"/>
</dbReference>
<feature type="domain" description="HTH cro/C1-type" evidence="1">
    <location>
        <begin position="8"/>
        <end position="62"/>
    </location>
</feature>
<dbReference type="PROSITE" id="PS50943">
    <property type="entry name" value="HTH_CROC1"/>
    <property type="match status" value="1"/>
</dbReference>
<dbReference type="SMART" id="SM00530">
    <property type="entry name" value="HTH_XRE"/>
    <property type="match status" value="1"/>
</dbReference>
<proteinExistence type="predicted"/>
<keyword evidence="3" id="KW-1185">Reference proteome</keyword>
<sequence length="107" mass="11384">MHPLGSHLRRRAEALGLSNAEVARRAGLSERRYANYVAGTREPDLATLVRIAAILGLTPDQLLGVTGSPPASILMDRLILAAQAMGDSDLESLVVQAEAVARLRAKT</sequence>
<protein>
    <submittedName>
        <fullName evidence="2">Helix-turn-helix domain-containing protein</fullName>
    </submittedName>
</protein>
<gene>
    <name evidence="2" type="ORF">ACFQE0_06510</name>
</gene>
<comment type="caution">
    <text evidence="2">The sequence shown here is derived from an EMBL/GenBank/DDBJ whole genome shotgun (WGS) entry which is preliminary data.</text>
</comment>
<name>A0ABW2BFZ4_9HYPH</name>
<dbReference type="RefSeq" id="WP_378968165.1">
    <property type="nucleotide sequence ID" value="NZ_JBHSWN010000001.1"/>
</dbReference>
<dbReference type="SUPFAM" id="SSF47413">
    <property type="entry name" value="lambda repressor-like DNA-binding domains"/>
    <property type="match status" value="1"/>
</dbReference>